<comment type="pathway">
    <text evidence="1">Protein modification; [NiFe] hydrogenase maturation.</text>
</comment>
<feature type="active site" evidence="9">
    <location>
        <position position="39"/>
    </location>
</feature>
<dbReference type="Pfam" id="PF07503">
    <property type="entry name" value="zf-HYPF"/>
    <property type="match status" value="2"/>
</dbReference>
<dbReference type="PIRSF" id="PIRSF006256">
    <property type="entry name" value="CMPcnvr_hdrg_mat"/>
    <property type="match status" value="1"/>
</dbReference>
<comment type="caution">
    <text evidence="12">The sequence shown here is derived from an EMBL/GenBank/DDBJ whole genome shotgun (WGS) entry which is preliminary data.</text>
</comment>
<dbReference type="InterPro" id="IPR001792">
    <property type="entry name" value="Acylphosphatase-like_dom"/>
</dbReference>
<dbReference type="PROSITE" id="PS51160">
    <property type="entry name" value="ACYLPHOSPHATASE_3"/>
    <property type="match status" value="1"/>
</dbReference>
<dbReference type="Gene3D" id="3.90.870.50">
    <property type="match status" value="1"/>
</dbReference>
<proteinExistence type="inferred from homology"/>
<dbReference type="SUPFAM" id="SSF55821">
    <property type="entry name" value="YrdC/RibB"/>
    <property type="match status" value="1"/>
</dbReference>
<protein>
    <recommendedName>
        <fullName evidence="8">Carbamoyltransferase</fullName>
        <ecNumber evidence="8">6.2.-.-</ecNumber>
    </recommendedName>
</protein>
<dbReference type="PATRIC" id="fig|37916.4.peg.2175"/>
<dbReference type="GO" id="GO:0003725">
    <property type="term" value="F:double-stranded RNA binding"/>
    <property type="evidence" value="ECO:0007669"/>
    <property type="project" value="InterPro"/>
</dbReference>
<dbReference type="RefSeq" id="WP_048469922.1">
    <property type="nucleotide sequence ID" value="NZ_JYNL01000020.1"/>
</dbReference>
<feature type="domain" description="YrdC-like" evidence="11">
    <location>
        <begin position="202"/>
        <end position="388"/>
    </location>
</feature>
<keyword evidence="6" id="KW-0862">Zinc</keyword>
<evidence type="ECO:0000256" key="2">
    <source>
        <dbReference type="ARBA" id="ARBA00008097"/>
    </source>
</evidence>
<evidence type="ECO:0000256" key="4">
    <source>
        <dbReference type="ARBA" id="ARBA00022723"/>
    </source>
</evidence>
<dbReference type="AlphaFoldDB" id="A0A0J6W740"/>
<name>A0A0J6W740_9MYCO</name>
<evidence type="ECO:0000259" key="10">
    <source>
        <dbReference type="PROSITE" id="PS51160"/>
    </source>
</evidence>
<evidence type="ECO:0000313" key="12">
    <source>
        <dbReference type="EMBL" id="KMO78339.1"/>
    </source>
</evidence>
<dbReference type="NCBIfam" id="TIGR00143">
    <property type="entry name" value="hypF"/>
    <property type="match status" value="1"/>
</dbReference>
<dbReference type="GO" id="GO:0051604">
    <property type="term" value="P:protein maturation"/>
    <property type="evidence" value="ECO:0007669"/>
    <property type="project" value="TreeGrafter"/>
</dbReference>
<dbReference type="EMBL" id="JYNL01000020">
    <property type="protein sequence ID" value="KMO78339.1"/>
    <property type="molecule type" value="Genomic_DNA"/>
</dbReference>
<evidence type="ECO:0000256" key="5">
    <source>
        <dbReference type="ARBA" id="ARBA00022771"/>
    </source>
</evidence>
<dbReference type="InterPro" id="IPR051060">
    <property type="entry name" value="Carbamoyltrans_HypF-like"/>
</dbReference>
<dbReference type="PANTHER" id="PTHR42959:SF1">
    <property type="entry name" value="CARBAMOYLTRANSFERASE HYPF"/>
    <property type="match status" value="1"/>
</dbReference>
<dbReference type="GO" id="GO:0016874">
    <property type="term" value="F:ligase activity"/>
    <property type="evidence" value="ECO:0007669"/>
    <property type="project" value="UniProtKB-UniRule"/>
</dbReference>
<accession>A0A0J6W740</accession>
<comment type="similarity">
    <text evidence="2 8">Belongs to the carbamoyltransferase HypF family.</text>
</comment>
<feature type="active site" evidence="9">
    <location>
        <position position="21"/>
    </location>
</feature>
<dbReference type="EC" id="6.2.-.-" evidence="8"/>
<dbReference type="Pfam" id="PF01300">
    <property type="entry name" value="Sua5_yciO_yrdC"/>
    <property type="match status" value="1"/>
</dbReference>
<dbReference type="Pfam" id="PF17788">
    <property type="entry name" value="HypF_C"/>
    <property type="match status" value="1"/>
</dbReference>
<dbReference type="GO" id="GO:0016743">
    <property type="term" value="F:carboxyl- or carbamoyltransferase activity"/>
    <property type="evidence" value="ECO:0007669"/>
    <property type="project" value="UniProtKB-UniRule"/>
</dbReference>
<comment type="catalytic activity">
    <reaction evidence="9">
        <text>an acyl phosphate + H2O = a carboxylate + phosphate + H(+)</text>
        <dbReference type="Rhea" id="RHEA:14965"/>
        <dbReference type="ChEBI" id="CHEBI:15377"/>
        <dbReference type="ChEBI" id="CHEBI:15378"/>
        <dbReference type="ChEBI" id="CHEBI:29067"/>
        <dbReference type="ChEBI" id="CHEBI:43474"/>
        <dbReference type="ChEBI" id="CHEBI:59918"/>
        <dbReference type="EC" id="3.6.1.7"/>
    </reaction>
</comment>
<dbReference type="InterPro" id="IPR017945">
    <property type="entry name" value="DHBP_synth_RibB-like_a/b_dom"/>
</dbReference>
<dbReference type="Pfam" id="PF00708">
    <property type="entry name" value="Acylphosphatase"/>
    <property type="match status" value="1"/>
</dbReference>
<keyword evidence="12" id="KW-0808">Transferase</keyword>
<dbReference type="InterPro" id="IPR055128">
    <property type="entry name" value="HypF_C_2"/>
</dbReference>
<reference evidence="12 13" key="1">
    <citation type="journal article" date="2015" name="Genome Biol. Evol.">
        <title>Characterization of Three Mycobacterium spp. with Potential Use in Bioremediation by Genome Sequencing and Comparative Genomics.</title>
        <authorList>
            <person name="Das S."/>
            <person name="Pettersson B.M."/>
            <person name="Behra P.R."/>
            <person name="Ramesh M."/>
            <person name="Dasgupta S."/>
            <person name="Bhattacharya A."/>
            <person name="Kirsebom L.A."/>
        </authorList>
    </citation>
    <scope>NUCLEOTIDE SEQUENCE [LARGE SCALE GENOMIC DNA]</scope>
    <source>
        <strain evidence="12 13">DSM 43826</strain>
    </source>
</reference>
<dbReference type="InterPro" id="IPR036046">
    <property type="entry name" value="Acylphosphatase-like_dom_sf"/>
</dbReference>
<dbReference type="UniPathway" id="UPA00335"/>
<evidence type="ECO:0000256" key="9">
    <source>
        <dbReference type="PROSITE-ProRule" id="PRU00520"/>
    </source>
</evidence>
<evidence type="ECO:0000259" key="11">
    <source>
        <dbReference type="PROSITE" id="PS51163"/>
    </source>
</evidence>
<dbReference type="InterPro" id="IPR041440">
    <property type="entry name" value="HypF_C"/>
</dbReference>
<dbReference type="SMR" id="A0A0J6W740"/>
<dbReference type="PANTHER" id="PTHR42959">
    <property type="entry name" value="CARBAMOYLTRANSFERASE"/>
    <property type="match status" value="1"/>
</dbReference>
<organism evidence="12 13">
    <name type="scientific">Mycolicibacterium chlorophenolicum</name>
    <dbReference type="NCBI Taxonomy" id="37916"/>
    <lineage>
        <taxon>Bacteria</taxon>
        <taxon>Bacillati</taxon>
        <taxon>Actinomycetota</taxon>
        <taxon>Actinomycetes</taxon>
        <taxon>Mycobacteriales</taxon>
        <taxon>Mycobacteriaceae</taxon>
        <taxon>Mycolicibacterium</taxon>
    </lineage>
</organism>
<evidence type="ECO:0000256" key="8">
    <source>
        <dbReference type="PIRNR" id="PIRNR006256"/>
    </source>
</evidence>
<evidence type="ECO:0000256" key="3">
    <source>
        <dbReference type="ARBA" id="ARBA00022598"/>
    </source>
</evidence>
<evidence type="ECO:0000256" key="1">
    <source>
        <dbReference type="ARBA" id="ARBA00004711"/>
    </source>
</evidence>
<keyword evidence="9" id="KW-0378">Hydrolase</keyword>
<dbReference type="GO" id="GO:0008270">
    <property type="term" value="F:zinc ion binding"/>
    <property type="evidence" value="ECO:0007669"/>
    <property type="project" value="UniProtKB-KW"/>
</dbReference>
<feature type="domain" description="Acylphosphatase-like" evidence="10">
    <location>
        <begin position="6"/>
        <end position="92"/>
    </location>
</feature>
<dbReference type="GO" id="GO:0003998">
    <property type="term" value="F:acylphosphatase activity"/>
    <property type="evidence" value="ECO:0007669"/>
    <property type="project" value="UniProtKB-EC"/>
</dbReference>
<evidence type="ECO:0000256" key="7">
    <source>
        <dbReference type="ARBA" id="ARBA00048220"/>
    </source>
</evidence>
<gene>
    <name evidence="12" type="primary">hypF_1</name>
    <name evidence="12" type="ORF">MCHLDSM_02256</name>
</gene>
<evidence type="ECO:0000256" key="6">
    <source>
        <dbReference type="ARBA" id="ARBA00022833"/>
    </source>
</evidence>
<keyword evidence="13" id="KW-1185">Reference proteome</keyword>
<dbReference type="SUPFAM" id="SSF54975">
    <property type="entry name" value="Acylphosphatase/BLUF domain-like"/>
    <property type="match status" value="1"/>
</dbReference>
<dbReference type="InterPro" id="IPR004421">
    <property type="entry name" value="Carbamoyltransferase_HypF"/>
</dbReference>
<dbReference type="PROSITE" id="PS51163">
    <property type="entry name" value="YRDC"/>
    <property type="match status" value="1"/>
</dbReference>
<evidence type="ECO:0000313" key="13">
    <source>
        <dbReference type="Proteomes" id="UP000036513"/>
    </source>
</evidence>
<dbReference type="InterPro" id="IPR011125">
    <property type="entry name" value="Znf_HypF"/>
</dbReference>
<dbReference type="InterPro" id="IPR006070">
    <property type="entry name" value="Sua5-like_dom"/>
</dbReference>
<dbReference type="STRING" id="37916.MCHLDSM_02256"/>
<keyword evidence="4" id="KW-0479">Metal-binding</keyword>
<comment type="catalytic activity">
    <reaction evidence="7">
        <text>C-terminal L-cysteinyl-[HypE protein] + carbamoyl phosphate + ATP + H2O = C-terminal S-carboxamide-L-cysteinyl-[HypE protein] + AMP + phosphate + diphosphate + H(+)</text>
        <dbReference type="Rhea" id="RHEA:55636"/>
        <dbReference type="Rhea" id="RHEA-COMP:14247"/>
        <dbReference type="Rhea" id="RHEA-COMP:14392"/>
        <dbReference type="ChEBI" id="CHEBI:15377"/>
        <dbReference type="ChEBI" id="CHEBI:15378"/>
        <dbReference type="ChEBI" id="CHEBI:30616"/>
        <dbReference type="ChEBI" id="CHEBI:33019"/>
        <dbReference type="ChEBI" id="CHEBI:43474"/>
        <dbReference type="ChEBI" id="CHEBI:58228"/>
        <dbReference type="ChEBI" id="CHEBI:76913"/>
        <dbReference type="ChEBI" id="CHEBI:139126"/>
        <dbReference type="ChEBI" id="CHEBI:456215"/>
    </reaction>
</comment>
<dbReference type="Proteomes" id="UP000036513">
    <property type="component" value="Unassembled WGS sequence"/>
</dbReference>
<dbReference type="Pfam" id="PF22521">
    <property type="entry name" value="HypF_C_2"/>
    <property type="match status" value="1"/>
</dbReference>
<keyword evidence="5" id="KW-0863">Zinc-finger</keyword>
<dbReference type="Gene3D" id="3.30.110.120">
    <property type="match status" value="1"/>
</dbReference>
<keyword evidence="3" id="KW-0436">Ligase</keyword>
<dbReference type="Gene3D" id="3.30.420.40">
    <property type="match status" value="1"/>
</dbReference>
<dbReference type="Gene3D" id="3.30.420.360">
    <property type="match status" value="1"/>
</dbReference>
<sequence length="756" mass="80651">MTDRRRVRVCARGVVQGVGFRPFVYTQAALLGLSGSVRNDSTGAIVELEGAAADIDRFLGQLNDHPPPLAVIESIEIQIIPLVGGTGFTIADTSHTDGGRTLASPDVAMCADCAAELRDPRNRRFRHPFINCTNCGPRFTIIASLPYDRSSTSMADFPMCADCAREYADPTDRRFHAQPVCCPGCGPTLRYRDRDGRAAAGEPGLRAARRLLRDGGVLAVKGVGGYHLACDAGDGRAVAELRYRKRRGDKPFAVMVPDLSIAHAIAHVDPASAVLLTGPARPIVLMPRRADAAVADAVAPHNPDLGVLLAYSPVHALLFGLDADEPGPQVLVMTSGNLGGEPICYADDDALDRLSPLADGWLTHDRAILAPCDDSVMRADTPLRRSRGYAPLPIALPVAVPPTLAVGADLKNTLAVADGRYAWLSQHIGDMDDLATLSAFDSAQQHLRRLTAVEPEVLVADAHPLYRSRAWAHRNATGRPVRSVQHHHAHIAAVMAEHGLDGSGPVLGFAFDGTGYGPDGAVWGGEVLLADYKGYRRLAALRYVPLAGGDVSVMRPYRMALAHLWAAGLPWTTDLPPVRACRADEQRVLRHQLQTGLGCAPTSSMGRLFDAVAALTGVRQVVDYEAQAAIELEGLSREHDCGATGYRFTVDHRDPTAEIDPTPVLAGVIADLRAGVAPGLVGSRFHRAVATLILDLALENRGPTVALSGGVFQNALLLRMARTSLEEHGFDVLTHRHVPPNDGGIALGQLIVGNTV</sequence>